<dbReference type="PANTHER" id="PTHR30193:SF37">
    <property type="entry name" value="INNER MEMBRANE ABC TRANSPORTER PERMEASE PROTEIN YCJO"/>
    <property type="match status" value="1"/>
</dbReference>
<keyword evidence="9" id="KW-0762">Sugar transport</keyword>
<dbReference type="InterPro" id="IPR051393">
    <property type="entry name" value="ABC_transporter_permease"/>
</dbReference>
<dbReference type="Pfam" id="PF00528">
    <property type="entry name" value="BPD_transp_1"/>
    <property type="match status" value="1"/>
</dbReference>
<organism evidence="9 10">
    <name type="scientific">Thermosporothrix hazakensis</name>
    <dbReference type="NCBI Taxonomy" id="644383"/>
    <lineage>
        <taxon>Bacteria</taxon>
        <taxon>Bacillati</taxon>
        <taxon>Chloroflexota</taxon>
        <taxon>Ktedonobacteria</taxon>
        <taxon>Ktedonobacterales</taxon>
        <taxon>Thermosporotrichaceae</taxon>
        <taxon>Thermosporothrix</taxon>
    </lineage>
</organism>
<protein>
    <submittedName>
        <fullName evidence="9">Multiple sugar transport system permease protein</fullName>
    </submittedName>
</protein>
<evidence type="ECO:0000313" key="9">
    <source>
        <dbReference type="EMBL" id="PZW29230.1"/>
    </source>
</evidence>
<evidence type="ECO:0000256" key="2">
    <source>
        <dbReference type="ARBA" id="ARBA00022448"/>
    </source>
</evidence>
<evidence type="ECO:0000256" key="3">
    <source>
        <dbReference type="ARBA" id="ARBA00022475"/>
    </source>
</evidence>
<accession>A0A326U5L7</accession>
<comment type="subcellular location">
    <subcellularLocation>
        <location evidence="1 7">Cell membrane</location>
        <topology evidence="1 7">Multi-pass membrane protein</topology>
    </subcellularLocation>
</comment>
<dbReference type="Gene3D" id="1.10.3720.10">
    <property type="entry name" value="MetI-like"/>
    <property type="match status" value="1"/>
</dbReference>
<reference evidence="9 10" key="1">
    <citation type="submission" date="2018-06" db="EMBL/GenBank/DDBJ databases">
        <title>Genomic Encyclopedia of Archaeal and Bacterial Type Strains, Phase II (KMG-II): from individual species to whole genera.</title>
        <authorList>
            <person name="Goeker M."/>
        </authorList>
    </citation>
    <scope>NUCLEOTIDE SEQUENCE [LARGE SCALE GENOMIC DNA]</scope>
    <source>
        <strain evidence="9 10">ATCC BAA-1881</strain>
    </source>
</reference>
<keyword evidence="5 7" id="KW-1133">Transmembrane helix</keyword>
<dbReference type="GO" id="GO:0055085">
    <property type="term" value="P:transmembrane transport"/>
    <property type="evidence" value="ECO:0007669"/>
    <property type="project" value="InterPro"/>
</dbReference>
<dbReference type="InterPro" id="IPR000515">
    <property type="entry name" value="MetI-like"/>
</dbReference>
<evidence type="ECO:0000256" key="6">
    <source>
        <dbReference type="ARBA" id="ARBA00023136"/>
    </source>
</evidence>
<keyword evidence="10" id="KW-1185">Reference proteome</keyword>
<keyword evidence="2 7" id="KW-0813">Transport</keyword>
<dbReference type="InterPro" id="IPR035906">
    <property type="entry name" value="MetI-like_sf"/>
</dbReference>
<feature type="transmembrane region" description="Helical" evidence="7">
    <location>
        <begin position="157"/>
        <end position="174"/>
    </location>
</feature>
<feature type="transmembrane region" description="Helical" evidence="7">
    <location>
        <begin position="85"/>
        <end position="104"/>
    </location>
</feature>
<keyword evidence="3" id="KW-1003">Cell membrane</keyword>
<evidence type="ECO:0000313" key="10">
    <source>
        <dbReference type="Proteomes" id="UP000248806"/>
    </source>
</evidence>
<comment type="similarity">
    <text evidence="7">Belongs to the binding-protein-dependent transport system permease family.</text>
</comment>
<dbReference type="AlphaFoldDB" id="A0A326U5L7"/>
<evidence type="ECO:0000256" key="1">
    <source>
        <dbReference type="ARBA" id="ARBA00004651"/>
    </source>
</evidence>
<comment type="caution">
    <text evidence="9">The sequence shown here is derived from an EMBL/GenBank/DDBJ whole genome shotgun (WGS) entry which is preliminary data.</text>
</comment>
<feature type="domain" description="ABC transmembrane type-1" evidence="8">
    <location>
        <begin position="81"/>
        <end position="290"/>
    </location>
</feature>
<keyword evidence="6 7" id="KW-0472">Membrane</keyword>
<dbReference type="Proteomes" id="UP000248806">
    <property type="component" value="Unassembled WGS sequence"/>
</dbReference>
<feature type="transmembrane region" description="Helical" evidence="7">
    <location>
        <begin position="113"/>
        <end position="137"/>
    </location>
</feature>
<feature type="transmembrane region" description="Helical" evidence="7">
    <location>
        <begin position="21"/>
        <end position="48"/>
    </location>
</feature>
<dbReference type="GO" id="GO:0005886">
    <property type="term" value="C:plasma membrane"/>
    <property type="evidence" value="ECO:0007669"/>
    <property type="project" value="UniProtKB-SubCell"/>
</dbReference>
<dbReference type="CDD" id="cd06261">
    <property type="entry name" value="TM_PBP2"/>
    <property type="match status" value="1"/>
</dbReference>
<keyword evidence="4 7" id="KW-0812">Transmembrane</keyword>
<feature type="transmembrane region" description="Helical" evidence="7">
    <location>
        <begin position="270"/>
        <end position="290"/>
    </location>
</feature>
<dbReference type="RefSeq" id="WP_111323236.1">
    <property type="nucleotide sequence ID" value="NZ_BIFX01000001.1"/>
</dbReference>
<sequence length="303" mass="34494">MSVQAAEQWKKRRSWAKEIQGWLFTSPYLIFTIIFFLIPLVWSIFLVFQNWNLISPHPTFIGLKNFQEALASPRVWQAFFVSYKFLILFIPLVMAASIGLALIVHSIPRFKSLFAVGFFLPYLASGVVSTLVVQGILSYDGPFNATLRSLFGVSIDWLNNGWTATLVIVLLMVWKFSGYYALIFLSGLQGIPDEIYEAASIDGANAWVRFWRITLPMLYPAFYTVLILAVGLMFSIFTEPFLLTKGGPNMATQTWQLEIYYQAFNQFRSGYGATVALINAVVTLVSIVIIRRIVEAWGRRYGW</sequence>
<gene>
    <name evidence="9" type="ORF">EI42_02952</name>
</gene>
<feature type="transmembrane region" description="Helical" evidence="7">
    <location>
        <begin position="217"/>
        <end position="237"/>
    </location>
</feature>
<dbReference type="OrthoDB" id="5174895at2"/>
<evidence type="ECO:0000259" key="8">
    <source>
        <dbReference type="PROSITE" id="PS50928"/>
    </source>
</evidence>
<evidence type="ECO:0000256" key="7">
    <source>
        <dbReference type="RuleBase" id="RU363032"/>
    </source>
</evidence>
<dbReference type="SUPFAM" id="SSF161098">
    <property type="entry name" value="MetI-like"/>
    <property type="match status" value="1"/>
</dbReference>
<dbReference type="EMBL" id="QKUF01000009">
    <property type="protein sequence ID" value="PZW29230.1"/>
    <property type="molecule type" value="Genomic_DNA"/>
</dbReference>
<dbReference type="PROSITE" id="PS50928">
    <property type="entry name" value="ABC_TM1"/>
    <property type="match status" value="1"/>
</dbReference>
<evidence type="ECO:0000256" key="4">
    <source>
        <dbReference type="ARBA" id="ARBA00022692"/>
    </source>
</evidence>
<proteinExistence type="inferred from homology"/>
<name>A0A326U5L7_THEHA</name>
<dbReference type="PANTHER" id="PTHR30193">
    <property type="entry name" value="ABC TRANSPORTER PERMEASE PROTEIN"/>
    <property type="match status" value="1"/>
</dbReference>
<evidence type="ECO:0000256" key="5">
    <source>
        <dbReference type="ARBA" id="ARBA00022989"/>
    </source>
</evidence>